<feature type="domain" description="OmpR/PhoB-type" evidence="9">
    <location>
        <begin position="130"/>
        <end position="228"/>
    </location>
</feature>
<dbReference type="PANTHER" id="PTHR48111:SF22">
    <property type="entry name" value="REGULATOR OF RPOS"/>
    <property type="match status" value="1"/>
</dbReference>
<dbReference type="FunFam" id="3.40.50.2300:FF:000001">
    <property type="entry name" value="DNA-binding response regulator PhoB"/>
    <property type="match status" value="1"/>
</dbReference>
<dbReference type="FunFam" id="1.10.10.10:FF:000005">
    <property type="entry name" value="Two-component system response regulator"/>
    <property type="match status" value="1"/>
</dbReference>
<evidence type="ECO:0000259" key="9">
    <source>
        <dbReference type="PROSITE" id="PS51755"/>
    </source>
</evidence>
<evidence type="ECO:0000256" key="3">
    <source>
        <dbReference type="ARBA" id="ARBA00023015"/>
    </source>
</evidence>
<organism evidence="10 11">
    <name type="scientific">Cerasibacillus terrae</name>
    <dbReference type="NCBI Taxonomy" id="2498845"/>
    <lineage>
        <taxon>Bacteria</taxon>
        <taxon>Bacillati</taxon>
        <taxon>Bacillota</taxon>
        <taxon>Bacilli</taxon>
        <taxon>Bacillales</taxon>
        <taxon>Bacillaceae</taxon>
        <taxon>Cerasibacillus</taxon>
    </lineage>
</organism>
<evidence type="ECO:0000256" key="2">
    <source>
        <dbReference type="ARBA" id="ARBA00023012"/>
    </source>
</evidence>
<dbReference type="RefSeq" id="WP_147668736.1">
    <property type="nucleotide sequence ID" value="NZ_VDUW01000010.1"/>
</dbReference>
<dbReference type="PROSITE" id="PS51755">
    <property type="entry name" value="OMPR_PHOB"/>
    <property type="match status" value="1"/>
</dbReference>
<evidence type="ECO:0000259" key="8">
    <source>
        <dbReference type="PROSITE" id="PS50110"/>
    </source>
</evidence>
<keyword evidence="1 6" id="KW-0597">Phosphoprotein</keyword>
<accession>A0A5C8NIS3</accession>
<sequence>MDKNQILIVEDEEKLSRVLELELTYEGYDVVTTANGKQALQFLKEKSWDLVLLDIMLPEISGLDVLREYRKVNQETPIILLTARDRVHDKVRGLDFGANDYVTKPFDIEELLARIRSQLRQNYKVREEDQQLLHVGLLQIDVKKREVTHNEEIIDLTRREFDLLTFLVRNKNMVLTRDQLMEHVWGFDYMGDTNVVDVYIRYLRQKIDKKFFVSYIQTIRGVGYMIEDIKP</sequence>
<dbReference type="GO" id="GO:0005829">
    <property type="term" value="C:cytosol"/>
    <property type="evidence" value="ECO:0007669"/>
    <property type="project" value="TreeGrafter"/>
</dbReference>
<dbReference type="OrthoDB" id="9790442at2"/>
<keyword evidence="4 7" id="KW-0238">DNA-binding</keyword>
<keyword evidence="2" id="KW-0902">Two-component regulatory system</keyword>
<dbReference type="Gene3D" id="3.40.50.2300">
    <property type="match status" value="1"/>
</dbReference>
<dbReference type="InterPro" id="IPR036388">
    <property type="entry name" value="WH-like_DNA-bd_sf"/>
</dbReference>
<feature type="DNA-binding region" description="OmpR/PhoB-type" evidence="7">
    <location>
        <begin position="130"/>
        <end position="228"/>
    </location>
</feature>
<evidence type="ECO:0000256" key="7">
    <source>
        <dbReference type="PROSITE-ProRule" id="PRU01091"/>
    </source>
</evidence>
<protein>
    <submittedName>
        <fullName evidence="10">Response regulator transcription factor</fullName>
    </submittedName>
</protein>
<evidence type="ECO:0000313" key="11">
    <source>
        <dbReference type="Proteomes" id="UP000321574"/>
    </source>
</evidence>
<evidence type="ECO:0000313" key="10">
    <source>
        <dbReference type="EMBL" id="TXL61699.1"/>
    </source>
</evidence>
<dbReference type="GO" id="GO:0000976">
    <property type="term" value="F:transcription cis-regulatory region binding"/>
    <property type="evidence" value="ECO:0007669"/>
    <property type="project" value="TreeGrafter"/>
</dbReference>
<dbReference type="CDD" id="cd17574">
    <property type="entry name" value="REC_OmpR"/>
    <property type="match status" value="1"/>
</dbReference>
<dbReference type="InterPro" id="IPR039420">
    <property type="entry name" value="WalR-like"/>
</dbReference>
<dbReference type="Gene3D" id="1.10.10.10">
    <property type="entry name" value="Winged helix-like DNA-binding domain superfamily/Winged helix DNA-binding domain"/>
    <property type="match status" value="1"/>
</dbReference>
<feature type="modified residue" description="4-aspartylphosphate" evidence="6">
    <location>
        <position position="54"/>
    </location>
</feature>
<proteinExistence type="predicted"/>
<dbReference type="PANTHER" id="PTHR48111">
    <property type="entry name" value="REGULATOR OF RPOS"/>
    <property type="match status" value="1"/>
</dbReference>
<dbReference type="SUPFAM" id="SSF52172">
    <property type="entry name" value="CheY-like"/>
    <property type="match status" value="1"/>
</dbReference>
<dbReference type="CDD" id="cd00383">
    <property type="entry name" value="trans_reg_C"/>
    <property type="match status" value="1"/>
</dbReference>
<reference evidence="10 11" key="1">
    <citation type="submission" date="2019-06" db="EMBL/GenBank/DDBJ databases">
        <title>Cerasibacillus sp. nov., isolated from maize field.</title>
        <authorList>
            <person name="Lin S.-Y."/>
            <person name="Tsai C.-F."/>
            <person name="Young C.-C."/>
        </authorList>
    </citation>
    <scope>NUCLEOTIDE SEQUENCE [LARGE SCALE GENOMIC DNA]</scope>
    <source>
        <strain evidence="10 11">CC-CFT480</strain>
    </source>
</reference>
<evidence type="ECO:0000256" key="4">
    <source>
        <dbReference type="ARBA" id="ARBA00023125"/>
    </source>
</evidence>
<gene>
    <name evidence="10" type="ORF">FHP05_12515</name>
</gene>
<dbReference type="GO" id="GO:0006355">
    <property type="term" value="P:regulation of DNA-templated transcription"/>
    <property type="evidence" value="ECO:0007669"/>
    <property type="project" value="InterPro"/>
</dbReference>
<dbReference type="GO" id="GO:0032993">
    <property type="term" value="C:protein-DNA complex"/>
    <property type="evidence" value="ECO:0007669"/>
    <property type="project" value="TreeGrafter"/>
</dbReference>
<dbReference type="InterPro" id="IPR011006">
    <property type="entry name" value="CheY-like_superfamily"/>
</dbReference>
<dbReference type="SMART" id="SM00448">
    <property type="entry name" value="REC"/>
    <property type="match status" value="1"/>
</dbReference>
<comment type="caution">
    <text evidence="10">The sequence shown here is derived from an EMBL/GenBank/DDBJ whole genome shotgun (WGS) entry which is preliminary data.</text>
</comment>
<dbReference type="Proteomes" id="UP000321574">
    <property type="component" value="Unassembled WGS sequence"/>
</dbReference>
<dbReference type="SMART" id="SM00862">
    <property type="entry name" value="Trans_reg_C"/>
    <property type="match status" value="1"/>
</dbReference>
<name>A0A5C8NIS3_9BACI</name>
<evidence type="ECO:0000256" key="6">
    <source>
        <dbReference type="PROSITE-ProRule" id="PRU00169"/>
    </source>
</evidence>
<dbReference type="AlphaFoldDB" id="A0A5C8NIS3"/>
<dbReference type="Gene3D" id="6.10.250.690">
    <property type="match status" value="1"/>
</dbReference>
<dbReference type="InterPro" id="IPR001789">
    <property type="entry name" value="Sig_transdc_resp-reg_receiver"/>
</dbReference>
<dbReference type="Pfam" id="PF00486">
    <property type="entry name" value="Trans_reg_C"/>
    <property type="match status" value="1"/>
</dbReference>
<feature type="domain" description="Response regulatory" evidence="8">
    <location>
        <begin position="5"/>
        <end position="119"/>
    </location>
</feature>
<keyword evidence="3" id="KW-0805">Transcription regulation</keyword>
<evidence type="ECO:0000256" key="1">
    <source>
        <dbReference type="ARBA" id="ARBA00022553"/>
    </source>
</evidence>
<dbReference type="PROSITE" id="PS50110">
    <property type="entry name" value="RESPONSE_REGULATORY"/>
    <property type="match status" value="1"/>
</dbReference>
<evidence type="ECO:0000256" key="5">
    <source>
        <dbReference type="ARBA" id="ARBA00023163"/>
    </source>
</evidence>
<dbReference type="GO" id="GO:0000156">
    <property type="term" value="F:phosphorelay response regulator activity"/>
    <property type="evidence" value="ECO:0007669"/>
    <property type="project" value="TreeGrafter"/>
</dbReference>
<dbReference type="InterPro" id="IPR001867">
    <property type="entry name" value="OmpR/PhoB-type_DNA-bd"/>
</dbReference>
<keyword evidence="5" id="KW-0804">Transcription</keyword>
<dbReference type="Pfam" id="PF00072">
    <property type="entry name" value="Response_reg"/>
    <property type="match status" value="1"/>
</dbReference>
<dbReference type="EMBL" id="VDUW01000010">
    <property type="protein sequence ID" value="TXL61699.1"/>
    <property type="molecule type" value="Genomic_DNA"/>
</dbReference>
<keyword evidence="11" id="KW-1185">Reference proteome</keyword>